<organism evidence="2 4">
    <name type="scientific">Xenorhabdus eapokensis</name>
    <dbReference type="NCBI Taxonomy" id="1873482"/>
    <lineage>
        <taxon>Bacteria</taxon>
        <taxon>Pseudomonadati</taxon>
        <taxon>Pseudomonadota</taxon>
        <taxon>Gammaproteobacteria</taxon>
        <taxon>Enterobacterales</taxon>
        <taxon>Morganellaceae</taxon>
        <taxon>Xenorhabdus</taxon>
    </lineage>
</organism>
<keyword evidence="4" id="KW-1185">Reference proteome</keyword>
<proteinExistence type="predicted"/>
<dbReference type="CDD" id="cd01139">
    <property type="entry name" value="TroA_f"/>
    <property type="match status" value="1"/>
</dbReference>
<dbReference type="PROSITE" id="PS50983">
    <property type="entry name" value="FE_B12_PBP"/>
    <property type="match status" value="1"/>
</dbReference>
<feature type="domain" description="Fe/B12 periplasmic-binding" evidence="1">
    <location>
        <begin position="46"/>
        <end position="351"/>
    </location>
</feature>
<evidence type="ECO:0000313" key="3">
    <source>
        <dbReference type="EMBL" id="OKP04136.1"/>
    </source>
</evidence>
<protein>
    <submittedName>
        <fullName evidence="2">Substrate-binding protein</fullName>
    </submittedName>
</protein>
<evidence type="ECO:0000259" key="1">
    <source>
        <dbReference type="PROSITE" id="PS50983"/>
    </source>
</evidence>
<dbReference type="EMBL" id="MKGQ01000011">
    <property type="protein sequence ID" value="OKP03091.1"/>
    <property type="molecule type" value="Genomic_DNA"/>
</dbReference>
<dbReference type="OrthoDB" id="9775594at2"/>
<reference evidence="2 4" key="1">
    <citation type="submission" date="2016-09" db="EMBL/GenBank/DDBJ databases">
        <title>Xenorhabdus thuongxuanensis sp. nov. and Xenorhabdus eapokensis sp. nov., isolated from Steinernema species.</title>
        <authorList>
            <person name="Kaempfer P."/>
            <person name="Tobias N.J."/>
            <person name="Phan Ke L."/>
            <person name="Bode H.B."/>
            <person name="Glaeser S.P."/>
        </authorList>
    </citation>
    <scope>NUCLEOTIDE SEQUENCE [LARGE SCALE GENOMIC DNA]</scope>
    <source>
        <strain evidence="2 4">DL20</strain>
    </source>
</reference>
<dbReference type="Pfam" id="PF01497">
    <property type="entry name" value="Peripla_BP_2"/>
    <property type="match status" value="1"/>
</dbReference>
<gene>
    <name evidence="3" type="ORF">Xedl_01274</name>
    <name evidence="2" type="ORF">Xedl_01960</name>
</gene>
<dbReference type="AlphaFoldDB" id="A0A1Q5TSC7"/>
<dbReference type="RefSeq" id="WP_074022976.1">
    <property type="nucleotide sequence ID" value="NZ_CAWNAG010000013.1"/>
</dbReference>
<dbReference type="PANTHER" id="PTHR30535:SF34">
    <property type="entry name" value="MOLYBDATE-BINDING PROTEIN MOLA"/>
    <property type="match status" value="1"/>
</dbReference>
<dbReference type="Proteomes" id="UP000186268">
    <property type="component" value="Unassembled WGS sequence"/>
</dbReference>
<dbReference type="STRING" id="1873482.Xedl_01274"/>
<dbReference type="Gene3D" id="3.40.50.1980">
    <property type="entry name" value="Nitrogenase molybdenum iron protein domain"/>
    <property type="match status" value="2"/>
</dbReference>
<dbReference type="SUPFAM" id="SSF53807">
    <property type="entry name" value="Helical backbone' metal receptor"/>
    <property type="match status" value="1"/>
</dbReference>
<accession>A0A1Q5TSC7</accession>
<evidence type="ECO:0000313" key="4">
    <source>
        <dbReference type="Proteomes" id="UP000186268"/>
    </source>
</evidence>
<name>A0A1Q5TSC7_9GAMM</name>
<dbReference type="InterPro" id="IPR050902">
    <property type="entry name" value="ABC_Transporter_SBP"/>
</dbReference>
<comment type="caution">
    <text evidence="2">The sequence shown here is derived from an EMBL/GenBank/DDBJ whole genome shotgun (WGS) entry which is preliminary data.</text>
</comment>
<dbReference type="EMBL" id="MKGQ01000006">
    <property type="protein sequence ID" value="OKP04136.1"/>
    <property type="molecule type" value="Genomic_DNA"/>
</dbReference>
<evidence type="ECO:0000313" key="2">
    <source>
        <dbReference type="EMBL" id="OKP03091.1"/>
    </source>
</evidence>
<dbReference type="InterPro" id="IPR002491">
    <property type="entry name" value="ABC_transptr_periplasmic_BD"/>
</dbReference>
<dbReference type="PANTHER" id="PTHR30535">
    <property type="entry name" value="VITAMIN B12-BINDING PROTEIN"/>
    <property type="match status" value="1"/>
</dbReference>
<sequence>MFNIHYPIKCFLSALFILLPIYAQAEKMTVKDIMGREVTINVPVKRAMLADSRMVIALNILHPSEPLKGIVAWDNALEKKSPDLATAYEKKFPQLRKIPVFPNPYTSDFNVEKAMMYKPDLVIFDIGLKSKLDSSNTINVLEKIGVPVIFIDFRQHPLSNTVPSMRLLGQVFQQEENANKFIQFYENRLSIINKRIAALSIKHIPSVFIERHAGMLGDDDCCNTFATNSFGEFVTAAGGENMGSKWFSGMGGKINEEQLLATNPDYYLMTVADWDTIHSNSQSVPLGYTGELATSQKRFQKLLARAKLKILKSYREKHVMAIYHQYYDTPFNIIAVEAIAKWLHPDLFKDIDPHADNIYVHQTFTALDGSGVFWVTAK</sequence>